<feature type="compositionally biased region" description="Basic residues" evidence="8">
    <location>
        <begin position="8"/>
        <end position="21"/>
    </location>
</feature>
<dbReference type="OrthoDB" id="9810939at2"/>
<evidence type="ECO:0000256" key="7">
    <source>
        <dbReference type="HAMAP-Rule" id="MF_01337"/>
    </source>
</evidence>
<keyword evidence="5 7" id="KW-0687">Ribonucleoprotein</keyword>
<dbReference type="HOGENOM" id="CLU_098841_0_1_0"/>
<comment type="similarity">
    <text evidence="1 7">Belongs to the universal ribosomal protein uL18 family.</text>
</comment>
<dbReference type="Proteomes" id="UP000027059">
    <property type="component" value="Chromosome"/>
</dbReference>
<evidence type="ECO:0000256" key="1">
    <source>
        <dbReference type="ARBA" id="ARBA00007116"/>
    </source>
</evidence>
<name>A0A059XUG1_9BACT</name>
<feature type="region of interest" description="Disordered" evidence="8">
    <location>
        <begin position="1"/>
        <end position="21"/>
    </location>
</feature>
<reference evidence="10" key="1">
    <citation type="submission" date="2014-02" db="EMBL/GenBank/DDBJ databases">
        <title>Complete genome sequence and comparative genomic analysis of the nitrogen-fixing bacterium Leptospirillum ferriphilum YSK.</title>
        <authorList>
            <person name="Guo X."/>
            <person name="Yin H."/>
            <person name="Liang Y."/>
            <person name="Hu Q."/>
            <person name="Ma L."/>
            <person name="Xiao Y."/>
            <person name="Zhang X."/>
            <person name="Qiu G."/>
            <person name="Liu X."/>
        </authorList>
    </citation>
    <scope>NUCLEOTIDE SEQUENCE [LARGE SCALE GENOMIC DNA]</scope>
    <source>
        <strain evidence="10">YSK</strain>
    </source>
</reference>
<evidence type="ECO:0000256" key="2">
    <source>
        <dbReference type="ARBA" id="ARBA00022730"/>
    </source>
</evidence>
<dbReference type="RefSeq" id="WP_023525338.1">
    <property type="nucleotide sequence ID" value="NZ_CP007243.1"/>
</dbReference>
<dbReference type="CDD" id="cd00432">
    <property type="entry name" value="Ribosomal_L18_L5e"/>
    <property type="match status" value="1"/>
</dbReference>
<dbReference type="PANTHER" id="PTHR12899">
    <property type="entry name" value="39S RIBOSOMAL PROTEIN L18, MITOCHONDRIAL"/>
    <property type="match status" value="1"/>
</dbReference>
<evidence type="ECO:0000256" key="3">
    <source>
        <dbReference type="ARBA" id="ARBA00022884"/>
    </source>
</evidence>
<dbReference type="Gene3D" id="3.30.420.100">
    <property type="match status" value="1"/>
</dbReference>
<keyword evidence="2 7" id="KW-0699">rRNA-binding</keyword>
<dbReference type="FunFam" id="3.30.420.100:FF:000001">
    <property type="entry name" value="50S ribosomal protein L18"/>
    <property type="match status" value="1"/>
</dbReference>
<keyword evidence="10" id="KW-1185">Reference proteome</keyword>
<proteinExistence type="inferred from homology"/>
<evidence type="ECO:0000256" key="4">
    <source>
        <dbReference type="ARBA" id="ARBA00022980"/>
    </source>
</evidence>
<keyword evidence="4 7" id="KW-0689">Ribosomal protein</keyword>
<dbReference type="Pfam" id="PF00861">
    <property type="entry name" value="Ribosomal_L18p"/>
    <property type="match status" value="1"/>
</dbReference>
<comment type="function">
    <text evidence="7">This is one of the proteins that bind and probably mediate the attachment of the 5S RNA into the large ribosomal subunit, where it forms part of the central protuberance.</text>
</comment>
<evidence type="ECO:0000313" key="9">
    <source>
        <dbReference type="EMBL" id="AIA30710.1"/>
    </source>
</evidence>
<dbReference type="HAMAP" id="MF_01337_B">
    <property type="entry name" value="Ribosomal_uL18_B"/>
    <property type="match status" value="1"/>
</dbReference>
<dbReference type="SUPFAM" id="SSF53137">
    <property type="entry name" value="Translational machinery components"/>
    <property type="match status" value="1"/>
</dbReference>
<evidence type="ECO:0000256" key="8">
    <source>
        <dbReference type="SAM" id="MobiDB-lite"/>
    </source>
</evidence>
<dbReference type="InterPro" id="IPR004389">
    <property type="entry name" value="Ribosomal_uL18_bac-type"/>
</dbReference>
<reference evidence="9 10" key="2">
    <citation type="journal article" date="2015" name="Biomed. Res. Int.">
        <title>Effects of Arsenite Resistance on the Growth and Functional Gene Expression of Leptospirillum ferriphilum and Acidithiobacillus thiooxidans in Pure Culture and Coculture.</title>
        <authorList>
            <person name="Jiang H."/>
            <person name="Liang Y."/>
            <person name="Yin H."/>
            <person name="Xiao Y."/>
            <person name="Guo X."/>
            <person name="Xu Y."/>
            <person name="Hu Q."/>
            <person name="Liu H."/>
            <person name="Liu X."/>
        </authorList>
    </citation>
    <scope>NUCLEOTIDE SEQUENCE [LARGE SCALE GENOMIC DNA]</scope>
    <source>
        <strain evidence="9 10">YSK</strain>
    </source>
</reference>
<evidence type="ECO:0000256" key="6">
    <source>
        <dbReference type="ARBA" id="ARBA00035197"/>
    </source>
</evidence>
<dbReference type="AlphaFoldDB" id="A0A059XUG1"/>
<protein>
    <recommendedName>
        <fullName evidence="6 7">Large ribosomal subunit protein uL18</fullName>
    </recommendedName>
</protein>
<gene>
    <name evidence="7" type="primary">rplR</name>
    <name evidence="9" type="ORF">Y981_07895</name>
</gene>
<dbReference type="InterPro" id="IPR057268">
    <property type="entry name" value="Ribosomal_L18"/>
</dbReference>
<evidence type="ECO:0000313" key="10">
    <source>
        <dbReference type="Proteomes" id="UP000027059"/>
    </source>
</evidence>
<dbReference type="GO" id="GO:0003735">
    <property type="term" value="F:structural constituent of ribosome"/>
    <property type="evidence" value="ECO:0007669"/>
    <property type="project" value="InterPro"/>
</dbReference>
<keyword evidence="3 7" id="KW-0694">RNA-binding</keyword>
<accession>A0A059XUG1</accession>
<organism evidence="9 10">
    <name type="scientific">Leptospirillum ferriphilum YSK</name>
    <dbReference type="NCBI Taxonomy" id="1441628"/>
    <lineage>
        <taxon>Bacteria</taxon>
        <taxon>Pseudomonadati</taxon>
        <taxon>Nitrospirota</taxon>
        <taxon>Nitrospiria</taxon>
        <taxon>Nitrospirales</taxon>
        <taxon>Nitrospiraceae</taxon>
        <taxon>Leptospirillum</taxon>
    </lineage>
</organism>
<dbReference type="GO" id="GO:0008097">
    <property type="term" value="F:5S rRNA binding"/>
    <property type="evidence" value="ECO:0007669"/>
    <property type="project" value="TreeGrafter"/>
</dbReference>
<dbReference type="GO" id="GO:0006412">
    <property type="term" value="P:translation"/>
    <property type="evidence" value="ECO:0007669"/>
    <property type="project" value="UniProtKB-UniRule"/>
</dbReference>
<evidence type="ECO:0000256" key="5">
    <source>
        <dbReference type="ARBA" id="ARBA00023274"/>
    </source>
</evidence>
<sequence>MSKSNRLYVRKSKHQRVRKKIKGTSERPRLTVFRSLKYIYAQLIDDSVGRTIVSASSLKGFSGSRDSSETAKEVGKLIGKLAMEKNIQKVVFDRSGYLYHGRIKALAEGARESGLQF</sequence>
<dbReference type="EMBL" id="CP007243">
    <property type="protein sequence ID" value="AIA30710.1"/>
    <property type="molecule type" value="Genomic_DNA"/>
</dbReference>
<dbReference type="GO" id="GO:0022625">
    <property type="term" value="C:cytosolic large ribosomal subunit"/>
    <property type="evidence" value="ECO:0007669"/>
    <property type="project" value="TreeGrafter"/>
</dbReference>
<dbReference type="InterPro" id="IPR005484">
    <property type="entry name" value="Ribosomal_uL18_bac/plant/anim"/>
</dbReference>
<dbReference type="KEGG" id="lfp:Y981_07895"/>
<comment type="subunit">
    <text evidence="7">Part of the 50S ribosomal subunit; part of the 5S rRNA/L5/L18/L25 subcomplex. Contacts the 5S and 23S rRNAs.</text>
</comment>
<dbReference type="NCBIfam" id="TIGR00060">
    <property type="entry name" value="L18_bact"/>
    <property type="match status" value="1"/>
</dbReference>
<dbReference type="PANTHER" id="PTHR12899:SF3">
    <property type="entry name" value="LARGE RIBOSOMAL SUBUNIT PROTEIN UL18M"/>
    <property type="match status" value="1"/>
</dbReference>